<evidence type="ECO:0000313" key="1">
    <source>
        <dbReference type="EMBL" id="CAK67265.1"/>
    </source>
</evidence>
<gene>
    <name evidence="1" type="ORF">GSPATT00006571001</name>
</gene>
<name>A0C8Z8_PARTE</name>
<sequence>MHQISTKEGKYLYGLYVLCQGNIISSSQKGYLKDLLIQKDEQILEIVNEFNKYECISELQTKLLEILVGKAQLITIEICQANLKVQLVILQFINNGMINWDYQGVTDRRIIIFGCLISWGSRKAK</sequence>
<proteinExistence type="predicted"/>
<dbReference type="GeneID" id="5020456"/>
<dbReference type="EMBL" id="CT868052">
    <property type="protein sequence ID" value="CAK67265.1"/>
    <property type="molecule type" value="Genomic_DNA"/>
</dbReference>
<accession>A0C8Z8</accession>
<dbReference type="InParanoid" id="A0C8Z8"/>
<dbReference type="OrthoDB" id="291440at2759"/>
<dbReference type="RefSeq" id="XP_001434662.1">
    <property type="nucleotide sequence ID" value="XM_001434625.1"/>
</dbReference>
<organism evidence="1 2">
    <name type="scientific">Paramecium tetraurelia</name>
    <dbReference type="NCBI Taxonomy" id="5888"/>
    <lineage>
        <taxon>Eukaryota</taxon>
        <taxon>Sar</taxon>
        <taxon>Alveolata</taxon>
        <taxon>Ciliophora</taxon>
        <taxon>Intramacronucleata</taxon>
        <taxon>Oligohymenophorea</taxon>
        <taxon>Peniculida</taxon>
        <taxon>Parameciidae</taxon>
        <taxon>Paramecium</taxon>
    </lineage>
</organism>
<dbReference type="AlphaFoldDB" id="A0C8Z8"/>
<reference evidence="1 2" key="1">
    <citation type="journal article" date="2006" name="Nature">
        <title>Global trends of whole-genome duplications revealed by the ciliate Paramecium tetraurelia.</title>
        <authorList>
            <consortium name="Genoscope"/>
            <person name="Aury J.-M."/>
            <person name="Jaillon O."/>
            <person name="Duret L."/>
            <person name="Noel B."/>
            <person name="Jubin C."/>
            <person name="Porcel B.M."/>
            <person name="Segurens B."/>
            <person name="Daubin V."/>
            <person name="Anthouard V."/>
            <person name="Aiach N."/>
            <person name="Arnaiz O."/>
            <person name="Billaut A."/>
            <person name="Beisson J."/>
            <person name="Blanc I."/>
            <person name="Bouhouche K."/>
            <person name="Camara F."/>
            <person name="Duharcourt S."/>
            <person name="Guigo R."/>
            <person name="Gogendeau D."/>
            <person name="Katinka M."/>
            <person name="Keller A.-M."/>
            <person name="Kissmehl R."/>
            <person name="Klotz C."/>
            <person name="Koll F."/>
            <person name="Le Moue A."/>
            <person name="Lepere C."/>
            <person name="Malinsky S."/>
            <person name="Nowacki M."/>
            <person name="Nowak J.K."/>
            <person name="Plattner H."/>
            <person name="Poulain J."/>
            <person name="Ruiz F."/>
            <person name="Serrano V."/>
            <person name="Zagulski M."/>
            <person name="Dessen P."/>
            <person name="Betermier M."/>
            <person name="Weissenbach J."/>
            <person name="Scarpelli C."/>
            <person name="Schachter V."/>
            <person name="Sperling L."/>
            <person name="Meyer E."/>
            <person name="Cohen J."/>
            <person name="Wincker P."/>
        </authorList>
    </citation>
    <scope>NUCLEOTIDE SEQUENCE [LARGE SCALE GENOMIC DNA]</scope>
    <source>
        <strain evidence="1 2">Stock d4-2</strain>
    </source>
</reference>
<dbReference type="Proteomes" id="UP000000600">
    <property type="component" value="Unassembled WGS sequence"/>
</dbReference>
<protein>
    <submittedName>
        <fullName evidence="1">Uncharacterized protein</fullName>
    </submittedName>
</protein>
<dbReference type="HOGENOM" id="CLU_1996986_0_0_1"/>
<dbReference type="KEGG" id="ptm:GSPATT00006571001"/>
<keyword evidence="2" id="KW-1185">Reference proteome</keyword>
<evidence type="ECO:0000313" key="2">
    <source>
        <dbReference type="Proteomes" id="UP000000600"/>
    </source>
</evidence>